<reference evidence="1 2" key="1">
    <citation type="journal article" date="2012" name="MBio">
        <title>De novo assembly of the Pneumocystis jirovecii genome from a single bronchoalveolar lavage fluid specimen from a patient.</title>
        <authorList>
            <person name="Cisse O.H."/>
            <person name="Pagni M."/>
            <person name="Hauser P.M."/>
        </authorList>
    </citation>
    <scope>NUCLEOTIDE SEQUENCE [LARGE SCALE GENOMIC DNA]</scope>
    <source>
        <strain evidence="1 2">SE8</strain>
    </source>
</reference>
<proteinExistence type="predicted"/>
<dbReference type="Proteomes" id="UP000010422">
    <property type="component" value="Unassembled WGS sequence"/>
</dbReference>
<evidence type="ECO:0000313" key="1">
    <source>
        <dbReference type="EMBL" id="CCJ28349.1"/>
    </source>
</evidence>
<gene>
    <name evidence="1" type="ORF">PNEJI1_003752</name>
</gene>
<comment type="caution">
    <text evidence="1">The sequence shown here is derived from an EMBL/GenBank/DDBJ whole genome shotgun (WGS) entry which is preliminary data.</text>
</comment>
<protein>
    <submittedName>
        <fullName evidence="1">Uncharacterized protein</fullName>
    </submittedName>
</protein>
<dbReference type="InParanoid" id="L0P8D4"/>
<dbReference type="EMBL" id="CAKM01000062">
    <property type="protein sequence ID" value="CCJ28349.1"/>
    <property type="molecule type" value="Genomic_DNA"/>
</dbReference>
<accession>L0P8D4</accession>
<sequence>MEVVVKKYIQQTLIPWRPSSVSMNDLKLYIPIWLESSNNITHSSELEKQILSNKQKTNEELKNNLDYQNTLNMNNSTFYTSQSKGENAQNYNIHELTDLEYLIF</sequence>
<dbReference type="AlphaFoldDB" id="L0P8D4"/>
<dbReference type="VEuPathDB" id="FungiDB:PNEJI1_003752"/>
<name>L0P8D4_PNEJI</name>
<organism evidence="2">
    <name type="scientific">Pneumocystis jirovecii</name>
    <name type="common">Human pneumocystis pneumonia agent</name>
    <dbReference type="NCBI Taxonomy" id="42068"/>
    <lineage>
        <taxon>Eukaryota</taxon>
        <taxon>Fungi</taxon>
        <taxon>Dikarya</taxon>
        <taxon>Ascomycota</taxon>
        <taxon>Taphrinomycotina</taxon>
        <taxon>Pneumocystomycetes</taxon>
        <taxon>Pneumocystaceae</taxon>
        <taxon>Pneumocystis</taxon>
    </lineage>
</organism>
<evidence type="ECO:0000313" key="2">
    <source>
        <dbReference type="Proteomes" id="UP000010422"/>
    </source>
</evidence>